<accession>A0A1F4XZZ0</accession>
<reference evidence="2 3" key="1">
    <citation type="journal article" date="2016" name="Nat. Commun.">
        <title>Thousands of microbial genomes shed light on interconnected biogeochemical processes in an aquifer system.</title>
        <authorList>
            <person name="Anantharaman K."/>
            <person name="Brown C.T."/>
            <person name="Hug L.A."/>
            <person name="Sharon I."/>
            <person name="Castelle C.J."/>
            <person name="Probst A.J."/>
            <person name="Thomas B.C."/>
            <person name="Singh A."/>
            <person name="Wilkins M.J."/>
            <person name="Karaoz U."/>
            <person name="Brodie E.L."/>
            <person name="Williams K.H."/>
            <person name="Hubbard S.S."/>
            <person name="Banfield J.F."/>
        </authorList>
    </citation>
    <scope>NUCLEOTIDE SEQUENCE [LARGE SCALE GENOMIC DNA]</scope>
</reference>
<name>A0A1F4XZZ0_9BACT</name>
<dbReference type="EMBL" id="MEWZ01000006">
    <property type="protein sequence ID" value="OGC87201.1"/>
    <property type="molecule type" value="Genomic_DNA"/>
</dbReference>
<feature type="coiled-coil region" evidence="1">
    <location>
        <begin position="45"/>
        <end position="72"/>
    </location>
</feature>
<protein>
    <recommendedName>
        <fullName evidence="4">Cell division protein FtsL</fullName>
    </recommendedName>
</protein>
<evidence type="ECO:0000313" key="3">
    <source>
        <dbReference type="Proteomes" id="UP000178585"/>
    </source>
</evidence>
<sequence length="129" mass="14125">MREFKKRRTYGAEMLRVLGGVLGILLLGAAAFVAGRGAFDMYGKFSEAAAARAEAEAQLSELQGRYQKVKTDVSALSSDRGLEGAVRERYGVARPGEGQINIVRQAAQGSVVLEQKTAFEKLWNLLFVW</sequence>
<dbReference type="Proteomes" id="UP000178585">
    <property type="component" value="Unassembled WGS sequence"/>
</dbReference>
<evidence type="ECO:0008006" key="4">
    <source>
        <dbReference type="Google" id="ProtNLM"/>
    </source>
</evidence>
<keyword evidence="1" id="KW-0175">Coiled coil</keyword>
<comment type="caution">
    <text evidence="2">The sequence shown here is derived from an EMBL/GenBank/DDBJ whole genome shotgun (WGS) entry which is preliminary data.</text>
</comment>
<evidence type="ECO:0000256" key="1">
    <source>
        <dbReference type="SAM" id="Coils"/>
    </source>
</evidence>
<evidence type="ECO:0000313" key="2">
    <source>
        <dbReference type="EMBL" id="OGC87201.1"/>
    </source>
</evidence>
<proteinExistence type="predicted"/>
<dbReference type="STRING" id="1797245.A2949_00665"/>
<dbReference type="AlphaFoldDB" id="A0A1F4XZZ0"/>
<gene>
    <name evidence="2" type="ORF">A2949_00665</name>
</gene>
<organism evidence="2 3">
    <name type="scientific">Candidatus Adlerbacteria bacterium RIFCSPLOWO2_01_FULL_54_21b</name>
    <dbReference type="NCBI Taxonomy" id="1797245"/>
    <lineage>
        <taxon>Bacteria</taxon>
        <taxon>Candidatus Adleribacteriota</taxon>
    </lineage>
</organism>